<proteinExistence type="predicted"/>
<dbReference type="AlphaFoldDB" id="A0A1D6MBQ3"/>
<dbReference type="EMBL" id="CM000782">
    <property type="protein sequence ID" value="AQK88187.1"/>
    <property type="molecule type" value="Genomic_DNA"/>
</dbReference>
<sequence>MLLPWLLFQQMGLPQLVTLHFKIRGLILQDGNSPLLPHRATRLHLRLSVNWVVDLTSSFWTAFMMTGPTGRGNSNRCMVQQCLIHS</sequence>
<organism evidence="1">
    <name type="scientific">Zea mays</name>
    <name type="common">Maize</name>
    <dbReference type="NCBI Taxonomy" id="4577"/>
    <lineage>
        <taxon>Eukaryota</taxon>
        <taxon>Viridiplantae</taxon>
        <taxon>Streptophyta</taxon>
        <taxon>Embryophyta</taxon>
        <taxon>Tracheophyta</taxon>
        <taxon>Spermatophyta</taxon>
        <taxon>Magnoliopsida</taxon>
        <taxon>Liliopsida</taxon>
        <taxon>Poales</taxon>
        <taxon>Poaceae</taxon>
        <taxon>PACMAD clade</taxon>
        <taxon>Panicoideae</taxon>
        <taxon>Andropogonodae</taxon>
        <taxon>Andropogoneae</taxon>
        <taxon>Tripsacinae</taxon>
        <taxon>Zea</taxon>
    </lineage>
</organism>
<evidence type="ECO:0000313" key="1">
    <source>
        <dbReference type="EMBL" id="AQK88187.1"/>
    </source>
</evidence>
<gene>
    <name evidence="1" type="ORF">ZEAMMB73_Zm00001d038892</name>
</gene>
<name>A0A1D6MBQ3_MAIZE</name>
<reference evidence="1" key="1">
    <citation type="submission" date="2015-12" db="EMBL/GenBank/DDBJ databases">
        <title>Update maize B73 reference genome by single molecule sequencing technologies.</title>
        <authorList>
            <consortium name="Maize Genome Sequencing Project"/>
            <person name="Ware D."/>
        </authorList>
    </citation>
    <scope>NUCLEOTIDE SEQUENCE</scope>
    <source>
        <tissue evidence="1">Seedling</tissue>
    </source>
</reference>
<accession>A0A1D6MBQ3</accession>
<protein>
    <submittedName>
        <fullName evidence="1">Putative clathrin assembly protein</fullName>
    </submittedName>
</protein>